<dbReference type="InterPro" id="IPR036995">
    <property type="entry name" value="MPG_sf"/>
</dbReference>
<reference evidence="6 7" key="1">
    <citation type="submission" date="2018-01" db="EMBL/GenBank/DDBJ databases">
        <authorList>
            <person name="Gaut B.S."/>
            <person name="Morton B.R."/>
            <person name="Clegg M.T."/>
            <person name="Duvall M.R."/>
        </authorList>
    </citation>
    <scope>NUCLEOTIDE SEQUENCE [LARGE SCALE GENOMIC DNA]</scope>
    <source>
        <strain evidence="6 7">HR-AV</strain>
    </source>
</reference>
<evidence type="ECO:0000256" key="3">
    <source>
        <dbReference type="ARBA" id="ARBA00022801"/>
    </source>
</evidence>
<comment type="similarity">
    <text evidence="1 5">Belongs to the DNA glycosylase MPG family.</text>
</comment>
<keyword evidence="2 5" id="KW-0227">DNA damage</keyword>
<proteinExistence type="inferred from homology"/>
<dbReference type="InterPro" id="IPR003180">
    <property type="entry name" value="MPG"/>
</dbReference>
<protein>
    <recommendedName>
        <fullName evidence="5">Putative 3-methyladenine DNA glycosylase</fullName>
        <ecNumber evidence="5">3.2.2.-</ecNumber>
    </recommendedName>
</protein>
<dbReference type="RefSeq" id="WP_103790564.1">
    <property type="nucleotide sequence ID" value="NZ_PQVF01000017.1"/>
</dbReference>
<organism evidence="6 7">
    <name type="scientific">Solitalea longa</name>
    <dbReference type="NCBI Taxonomy" id="2079460"/>
    <lineage>
        <taxon>Bacteria</taxon>
        <taxon>Pseudomonadati</taxon>
        <taxon>Bacteroidota</taxon>
        <taxon>Sphingobacteriia</taxon>
        <taxon>Sphingobacteriales</taxon>
        <taxon>Sphingobacteriaceae</taxon>
        <taxon>Solitalea</taxon>
    </lineage>
</organism>
<name>A0A2S4ZWV7_9SPHI</name>
<dbReference type="EC" id="3.2.2.-" evidence="5"/>
<keyword evidence="3 5" id="KW-0378">Hydrolase</keyword>
<dbReference type="PANTHER" id="PTHR10429">
    <property type="entry name" value="DNA-3-METHYLADENINE GLYCOSYLASE"/>
    <property type="match status" value="1"/>
</dbReference>
<dbReference type="InterPro" id="IPR011034">
    <property type="entry name" value="Formyl_transferase-like_C_sf"/>
</dbReference>
<dbReference type="Proteomes" id="UP000236893">
    <property type="component" value="Unassembled WGS sequence"/>
</dbReference>
<dbReference type="SUPFAM" id="SSF50486">
    <property type="entry name" value="FMT C-terminal domain-like"/>
    <property type="match status" value="1"/>
</dbReference>
<evidence type="ECO:0000256" key="5">
    <source>
        <dbReference type="HAMAP-Rule" id="MF_00527"/>
    </source>
</evidence>
<accession>A0A2S4ZWV7</accession>
<sequence length="202" mass="22767">MYKLPFEFYLRDDVVQISRDLLGKHLYTKTDGVLTGGMITETEAYRAPDDKASHAYNLRRTARTETMFKTGGTAYVYLCYGIHSLFNVVTNIQNVPHAVLIRSIEPVEGIDIQLQRRGLTKLHPKMTSGPGAMAKALGITRQHNALSLLSDEIWIEDKGLVIPDQQIVSAPRVGVDYAGDDALRPWRFYLADNKFVSKRLKV</sequence>
<dbReference type="GO" id="GO:0003677">
    <property type="term" value="F:DNA binding"/>
    <property type="evidence" value="ECO:0007669"/>
    <property type="project" value="InterPro"/>
</dbReference>
<dbReference type="HAMAP" id="MF_00527">
    <property type="entry name" value="3MGH"/>
    <property type="match status" value="1"/>
</dbReference>
<dbReference type="EMBL" id="PQVF01000017">
    <property type="protein sequence ID" value="POY34854.1"/>
    <property type="molecule type" value="Genomic_DNA"/>
</dbReference>
<keyword evidence="4 5" id="KW-0234">DNA repair</keyword>
<evidence type="ECO:0000313" key="6">
    <source>
        <dbReference type="EMBL" id="POY34854.1"/>
    </source>
</evidence>
<evidence type="ECO:0000313" key="7">
    <source>
        <dbReference type="Proteomes" id="UP000236893"/>
    </source>
</evidence>
<dbReference type="PANTHER" id="PTHR10429:SF0">
    <property type="entry name" value="DNA-3-METHYLADENINE GLYCOSYLASE"/>
    <property type="match status" value="1"/>
</dbReference>
<dbReference type="Pfam" id="PF02245">
    <property type="entry name" value="Pur_DNA_glyco"/>
    <property type="match status" value="1"/>
</dbReference>
<evidence type="ECO:0000256" key="2">
    <source>
        <dbReference type="ARBA" id="ARBA00022763"/>
    </source>
</evidence>
<dbReference type="FunFam" id="3.10.300.10:FF:000001">
    <property type="entry name" value="Putative 3-methyladenine DNA glycosylase"/>
    <property type="match status" value="1"/>
</dbReference>
<dbReference type="GO" id="GO:0003905">
    <property type="term" value="F:alkylbase DNA N-glycosylase activity"/>
    <property type="evidence" value="ECO:0007669"/>
    <property type="project" value="InterPro"/>
</dbReference>
<dbReference type="NCBIfam" id="TIGR00567">
    <property type="entry name" value="3mg"/>
    <property type="match status" value="1"/>
</dbReference>
<dbReference type="Gene3D" id="3.10.300.10">
    <property type="entry name" value="Methylpurine-DNA glycosylase (MPG)"/>
    <property type="match status" value="1"/>
</dbReference>
<evidence type="ECO:0000256" key="1">
    <source>
        <dbReference type="ARBA" id="ARBA00009232"/>
    </source>
</evidence>
<dbReference type="CDD" id="cd00540">
    <property type="entry name" value="AAG"/>
    <property type="match status" value="1"/>
</dbReference>
<keyword evidence="7" id="KW-1185">Reference proteome</keyword>
<gene>
    <name evidence="6" type="ORF">C3K47_18040</name>
</gene>
<dbReference type="GO" id="GO:0006284">
    <property type="term" value="P:base-excision repair"/>
    <property type="evidence" value="ECO:0007669"/>
    <property type="project" value="InterPro"/>
</dbReference>
<dbReference type="OrthoDB" id="9794313at2"/>
<comment type="caution">
    <text evidence="6">The sequence shown here is derived from an EMBL/GenBank/DDBJ whole genome shotgun (WGS) entry which is preliminary data.</text>
</comment>
<dbReference type="AlphaFoldDB" id="A0A2S4ZWV7"/>
<evidence type="ECO:0000256" key="4">
    <source>
        <dbReference type="ARBA" id="ARBA00023204"/>
    </source>
</evidence>